<evidence type="ECO:0000313" key="2">
    <source>
        <dbReference type="EnsemblMetazoa" id="G7608.1:cds"/>
    </source>
</evidence>
<dbReference type="EnsemblMetazoa" id="G7608.1">
    <property type="protein sequence ID" value="G7608.1:cds"/>
    <property type="gene ID" value="G7608"/>
</dbReference>
<proteinExistence type="predicted"/>
<dbReference type="InterPro" id="IPR027417">
    <property type="entry name" value="P-loop_NTPase"/>
</dbReference>
<dbReference type="AlphaFoldDB" id="A0A8W8NVT4"/>
<feature type="region of interest" description="Disordered" evidence="1">
    <location>
        <begin position="188"/>
        <end position="215"/>
    </location>
</feature>
<accession>A0A8W8NVT4</accession>
<protein>
    <submittedName>
        <fullName evidence="2">Uncharacterized protein</fullName>
    </submittedName>
</protein>
<evidence type="ECO:0000313" key="3">
    <source>
        <dbReference type="Proteomes" id="UP000005408"/>
    </source>
</evidence>
<sequence>MASSEMENIAKFKANSNIIVSGQSHAGKTTFVFSLMKNLAVFESNIQHILYAYGMWQPLFEQMEMGLKNITFFHGIPDKNVLESFSKDYSNILLVLDDVMSQGTSSPESCLDQLFNILHIMAKEVVMVPREKYTKLMEIYEKRVQNQSEEDHIQSKGTINLNITDKKDETPIEANNTAIEEENSLKDNDLNLLSNTTGSKETRSNPDVISPSSDTKDDVILVSNQTQLNNSPDVSPDFAVYKSISKITKARKRSEKRRKITRKTWLKL</sequence>
<organism evidence="2 3">
    <name type="scientific">Magallana gigas</name>
    <name type="common">Pacific oyster</name>
    <name type="synonym">Crassostrea gigas</name>
    <dbReference type="NCBI Taxonomy" id="29159"/>
    <lineage>
        <taxon>Eukaryota</taxon>
        <taxon>Metazoa</taxon>
        <taxon>Spiralia</taxon>
        <taxon>Lophotrochozoa</taxon>
        <taxon>Mollusca</taxon>
        <taxon>Bivalvia</taxon>
        <taxon>Autobranchia</taxon>
        <taxon>Pteriomorphia</taxon>
        <taxon>Ostreida</taxon>
        <taxon>Ostreoidea</taxon>
        <taxon>Ostreidae</taxon>
        <taxon>Magallana</taxon>
    </lineage>
</organism>
<keyword evidence="3" id="KW-1185">Reference proteome</keyword>
<evidence type="ECO:0000256" key="1">
    <source>
        <dbReference type="SAM" id="MobiDB-lite"/>
    </source>
</evidence>
<name>A0A8W8NVT4_MAGGI</name>
<dbReference type="Gene3D" id="3.40.50.300">
    <property type="entry name" value="P-loop containing nucleotide triphosphate hydrolases"/>
    <property type="match status" value="1"/>
</dbReference>
<reference evidence="2" key="1">
    <citation type="submission" date="2022-08" db="UniProtKB">
        <authorList>
            <consortium name="EnsemblMetazoa"/>
        </authorList>
    </citation>
    <scope>IDENTIFICATION</scope>
    <source>
        <strain evidence="2">05x7-T-G4-1.051#20</strain>
    </source>
</reference>
<dbReference type="SUPFAM" id="SSF52540">
    <property type="entry name" value="P-loop containing nucleoside triphosphate hydrolases"/>
    <property type="match status" value="1"/>
</dbReference>
<dbReference type="Proteomes" id="UP000005408">
    <property type="component" value="Unassembled WGS sequence"/>
</dbReference>